<comment type="caution">
    <text evidence="3">The sequence shown here is derived from an EMBL/GenBank/DDBJ whole genome shotgun (WGS) entry which is preliminary data.</text>
</comment>
<evidence type="ECO:0000256" key="1">
    <source>
        <dbReference type="ARBA" id="ARBA00022786"/>
    </source>
</evidence>
<keyword evidence="2" id="KW-0072">Autophagy</keyword>
<protein>
    <submittedName>
        <fullName evidence="3">12747_t:CDS:1</fullName>
    </submittedName>
</protein>
<accession>A0A9N9DD64</accession>
<keyword evidence="1" id="KW-0833">Ubl conjugation pathway</keyword>
<sequence>MRFELEESEWYRLEKGTSPWMSLLTPVNFVIPANEFTQIDDEILEEEDLNSLPTVPVSDEYFTVDYHIIYSTSYKVPVLYFNAYNS</sequence>
<feature type="non-terminal residue" evidence="3">
    <location>
        <position position="1"/>
    </location>
</feature>
<dbReference type="Proteomes" id="UP000789396">
    <property type="component" value="Unassembled WGS sequence"/>
</dbReference>
<dbReference type="OrthoDB" id="4089664at2759"/>
<gene>
    <name evidence="3" type="ORF">RFULGI_LOCUS7723</name>
</gene>
<evidence type="ECO:0000313" key="4">
    <source>
        <dbReference type="Proteomes" id="UP000789396"/>
    </source>
</evidence>
<dbReference type="Gene3D" id="3.30.1460.50">
    <property type="match status" value="1"/>
</dbReference>
<dbReference type="AlphaFoldDB" id="A0A9N9DD64"/>
<evidence type="ECO:0000313" key="3">
    <source>
        <dbReference type="EMBL" id="CAG8631115.1"/>
    </source>
</evidence>
<dbReference type="GO" id="GO:0006914">
    <property type="term" value="P:autophagy"/>
    <property type="evidence" value="ECO:0007669"/>
    <property type="project" value="UniProtKB-KW"/>
</dbReference>
<proteinExistence type="predicted"/>
<dbReference type="Pfam" id="PF03987">
    <property type="entry name" value="Autophagy_act_C"/>
    <property type="match status" value="1"/>
</dbReference>
<keyword evidence="4" id="KW-1185">Reference proteome</keyword>
<reference evidence="3" key="1">
    <citation type="submission" date="2021-06" db="EMBL/GenBank/DDBJ databases">
        <authorList>
            <person name="Kallberg Y."/>
            <person name="Tangrot J."/>
            <person name="Rosling A."/>
        </authorList>
    </citation>
    <scope>NUCLEOTIDE SEQUENCE</scope>
    <source>
        <strain evidence="3">IN212</strain>
    </source>
</reference>
<name>A0A9N9DD64_9GLOM</name>
<organism evidence="3 4">
    <name type="scientific">Racocetra fulgida</name>
    <dbReference type="NCBI Taxonomy" id="60492"/>
    <lineage>
        <taxon>Eukaryota</taxon>
        <taxon>Fungi</taxon>
        <taxon>Fungi incertae sedis</taxon>
        <taxon>Mucoromycota</taxon>
        <taxon>Glomeromycotina</taxon>
        <taxon>Glomeromycetes</taxon>
        <taxon>Diversisporales</taxon>
        <taxon>Gigasporaceae</taxon>
        <taxon>Racocetra</taxon>
    </lineage>
</organism>
<dbReference type="GO" id="GO:0019787">
    <property type="term" value="F:ubiquitin-like protein transferase activity"/>
    <property type="evidence" value="ECO:0007669"/>
    <property type="project" value="InterPro"/>
</dbReference>
<dbReference type="InterPro" id="IPR007135">
    <property type="entry name" value="Atg3/Atg10"/>
</dbReference>
<dbReference type="EMBL" id="CAJVPZ010011542">
    <property type="protein sequence ID" value="CAG8631115.1"/>
    <property type="molecule type" value="Genomic_DNA"/>
</dbReference>
<evidence type="ECO:0000256" key="2">
    <source>
        <dbReference type="ARBA" id="ARBA00023006"/>
    </source>
</evidence>